<sequence>MLRYFFKIIRDRRASITLEAALLLPMVLLLFLFFIFMIQAAVISTSLQSAAINAVKQVAAHMYPISLAANQLPDSTEHGTAGKWLSKPPAMTMKMAVREFGSRFGDAMPEPIKDWVQDGTEWAERQAEAAGERGQGRIGEAVFKPLMTRYGIQGVLQEERIRITHLKLPDIIKKEEPYVAIEVAYDLPMRVPFLMKRVTIVSRASERVWVGDGPPPGADGTGDEGKDKSVPVLVSLTPEPLLPGRKAKLTARVEPNERVELIVFYKSGQSQAKHVGWAVADTDGNIFWEWHVSGNTTSGAWRLVVKTEDGRSAERMFTVK</sequence>
<proteinExistence type="predicted"/>
<keyword evidence="1" id="KW-0812">Transmembrane</keyword>
<evidence type="ECO:0000313" key="3">
    <source>
        <dbReference type="Proteomes" id="UP001199916"/>
    </source>
</evidence>
<dbReference type="EMBL" id="JAJNBZ010000003">
    <property type="protein sequence ID" value="MCE5168808.1"/>
    <property type="molecule type" value="Genomic_DNA"/>
</dbReference>
<keyword evidence="1" id="KW-0472">Membrane</keyword>
<dbReference type="Proteomes" id="UP001199916">
    <property type="component" value="Unassembled WGS sequence"/>
</dbReference>
<name>A0ABS8YA67_9BACL</name>
<keyword evidence="3" id="KW-1185">Reference proteome</keyword>
<accession>A0ABS8YA67</accession>
<gene>
    <name evidence="2" type="ORF">LQV63_05725</name>
</gene>
<dbReference type="RefSeq" id="WP_233695981.1">
    <property type="nucleotide sequence ID" value="NZ_JAJNBZ010000003.1"/>
</dbReference>
<organism evidence="2 3">
    <name type="scientific">Paenibacillus profundus</name>
    <dbReference type="NCBI Taxonomy" id="1173085"/>
    <lineage>
        <taxon>Bacteria</taxon>
        <taxon>Bacillati</taxon>
        <taxon>Bacillota</taxon>
        <taxon>Bacilli</taxon>
        <taxon>Bacillales</taxon>
        <taxon>Paenibacillaceae</taxon>
        <taxon>Paenibacillus</taxon>
    </lineage>
</organism>
<comment type="caution">
    <text evidence="2">The sequence shown here is derived from an EMBL/GenBank/DDBJ whole genome shotgun (WGS) entry which is preliminary data.</text>
</comment>
<keyword evidence="1" id="KW-1133">Transmembrane helix</keyword>
<evidence type="ECO:0000256" key="1">
    <source>
        <dbReference type="SAM" id="Phobius"/>
    </source>
</evidence>
<protein>
    <submittedName>
        <fullName evidence="2">AAA family ATPase</fullName>
    </submittedName>
</protein>
<feature type="transmembrane region" description="Helical" evidence="1">
    <location>
        <begin position="21"/>
        <end position="43"/>
    </location>
</feature>
<reference evidence="2 3" key="1">
    <citation type="submission" date="2021-11" db="EMBL/GenBank/DDBJ databases">
        <title>Draft genome sequence of Paenibacillus profundus YoMME, a new Gram-positive bacteria with exoelectrogenic properties.</title>
        <authorList>
            <person name="Hubenova Y."/>
            <person name="Hubenova E."/>
            <person name="Manasiev Y."/>
            <person name="Peykov S."/>
            <person name="Mitov M."/>
        </authorList>
    </citation>
    <scope>NUCLEOTIDE SEQUENCE [LARGE SCALE GENOMIC DNA]</scope>
    <source>
        <strain evidence="2 3">YoMME</strain>
    </source>
</reference>
<evidence type="ECO:0000313" key="2">
    <source>
        <dbReference type="EMBL" id="MCE5168808.1"/>
    </source>
</evidence>